<feature type="transmembrane region" description="Helical" evidence="2">
    <location>
        <begin position="519"/>
        <end position="537"/>
    </location>
</feature>
<feature type="non-terminal residue" evidence="3">
    <location>
        <position position="574"/>
    </location>
</feature>
<name>A0A1S8WGD7_OPIVI</name>
<evidence type="ECO:0000313" key="4">
    <source>
        <dbReference type="Proteomes" id="UP000243686"/>
    </source>
</evidence>
<evidence type="ECO:0000256" key="2">
    <source>
        <dbReference type="SAM" id="Phobius"/>
    </source>
</evidence>
<feature type="region of interest" description="Disordered" evidence="1">
    <location>
        <begin position="301"/>
        <end position="323"/>
    </location>
</feature>
<keyword evidence="2" id="KW-1133">Transmembrane helix</keyword>
<feature type="compositionally biased region" description="Polar residues" evidence="1">
    <location>
        <begin position="366"/>
        <end position="379"/>
    </location>
</feature>
<evidence type="ECO:0000313" key="3">
    <source>
        <dbReference type="EMBL" id="OON13510.1"/>
    </source>
</evidence>
<feature type="region of interest" description="Disordered" evidence="1">
    <location>
        <begin position="31"/>
        <end position="69"/>
    </location>
</feature>
<feature type="compositionally biased region" description="Polar residues" evidence="1">
    <location>
        <begin position="309"/>
        <end position="323"/>
    </location>
</feature>
<feature type="region of interest" description="Disordered" evidence="1">
    <location>
        <begin position="352"/>
        <end position="394"/>
    </location>
</feature>
<accession>A0A1S8WGD7</accession>
<protein>
    <submittedName>
        <fullName evidence="3">Uncharacterized protein</fullName>
    </submittedName>
</protein>
<keyword evidence="4" id="KW-1185">Reference proteome</keyword>
<organism evidence="3 4">
    <name type="scientific">Opisthorchis viverrini</name>
    <name type="common">Southeast Asian liver fluke</name>
    <dbReference type="NCBI Taxonomy" id="6198"/>
    <lineage>
        <taxon>Eukaryota</taxon>
        <taxon>Metazoa</taxon>
        <taxon>Spiralia</taxon>
        <taxon>Lophotrochozoa</taxon>
        <taxon>Platyhelminthes</taxon>
        <taxon>Trematoda</taxon>
        <taxon>Digenea</taxon>
        <taxon>Opisthorchiida</taxon>
        <taxon>Opisthorchiata</taxon>
        <taxon>Opisthorchiidae</taxon>
        <taxon>Opisthorchis</taxon>
    </lineage>
</organism>
<dbReference type="EMBL" id="KV907355">
    <property type="protein sequence ID" value="OON13510.1"/>
    <property type="molecule type" value="Genomic_DNA"/>
</dbReference>
<keyword evidence="2" id="KW-0812">Transmembrane</keyword>
<proteinExistence type="predicted"/>
<reference evidence="3 4" key="1">
    <citation type="submission" date="2015-03" db="EMBL/GenBank/DDBJ databases">
        <title>Draft genome of the nematode, Opisthorchis viverrini.</title>
        <authorList>
            <person name="Mitreva M."/>
        </authorList>
    </citation>
    <scope>NUCLEOTIDE SEQUENCE [LARGE SCALE GENOMIC DNA]</scope>
    <source>
        <strain evidence="3">Khon Kaen</strain>
    </source>
</reference>
<sequence length="574" mass="65032">MDIKVRAQKGFYIYRKSEIVQYNACQMHVSDGSKSKHASGDSTSLDLEDEQLRSDPRPSKQVTKCDENSGKLVTQLGTEEVLPRIKAQRWQHSSENPTLEDNYKPSVKSCNTYLDHSEADKSSGFKKKGIGKVAAIVKVSLEELIKQPDTMNLDSCCKKGANSPAVQEQPDIRRQVCAAFTRTEKRHDQNGKRTTDKWLPVSADAFEIASVGCEKSSASTPRAVKNFEYTSKGAHNSLRMDLPQLARRKVHRKKATAAELSGTFESLVPVRRRPIFKATPLSEIECSNALNDSLYLNTQGKTARDQMSVEKNTSQAHQPDSNNLHNLKRFEMLEQEQSEIVNRLLRNTECMQGKSTADRPRKSVKVNGTSDNLIRSSSVPHKGLENVSGNSRRPRSFERAGRHIFYYRRRMLKRLVKQRSWKLCKTTSSTNLIPLKEKEQVSKYPYRMVVNYFRVSKLIFSAVEITLLFLSTLWTEKNCYSELYALADLRDSLSGAWIPLLQLTCLYTMRTIGGVFVRLVLAAFALVGLLTTLAWIAENQPSVTENTMEKEMGSPVFSWLTRPDNTMSIEKIVR</sequence>
<dbReference type="AlphaFoldDB" id="A0A1S8WGD7"/>
<evidence type="ECO:0000256" key="1">
    <source>
        <dbReference type="SAM" id="MobiDB-lite"/>
    </source>
</evidence>
<feature type="compositionally biased region" description="Basic and acidic residues" evidence="1">
    <location>
        <begin position="50"/>
        <end position="69"/>
    </location>
</feature>
<gene>
    <name evidence="3" type="ORF">X801_10717</name>
</gene>
<dbReference type="Proteomes" id="UP000243686">
    <property type="component" value="Unassembled WGS sequence"/>
</dbReference>
<keyword evidence="2" id="KW-0472">Membrane</keyword>